<dbReference type="Pfam" id="PF13556">
    <property type="entry name" value="HTH_30"/>
    <property type="match status" value="1"/>
</dbReference>
<proteinExistence type="predicted"/>
<dbReference type="PANTHER" id="PTHR33744">
    <property type="entry name" value="CARBOHYDRATE DIACID REGULATOR"/>
    <property type="match status" value="1"/>
</dbReference>
<evidence type="ECO:0000313" key="3">
    <source>
        <dbReference type="Proteomes" id="UP000018227"/>
    </source>
</evidence>
<keyword evidence="3" id="KW-1185">Reference proteome</keyword>
<dbReference type="RefSeq" id="WP_023353775.1">
    <property type="nucleotide sequence ID" value="NZ_KI535367.1"/>
</dbReference>
<dbReference type="eggNOG" id="COG2508">
    <property type="taxonomic scope" value="Bacteria"/>
</dbReference>
<dbReference type="InterPro" id="IPR051448">
    <property type="entry name" value="CdaR-like_regulators"/>
</dbReference>
<dbReference type="EMBL" id="ACIL03000007">
    <property type="protein sequence ID" value="ESL03726.1"/>
    <property type="molecule type" value="Genomic_DNA"/>
</dbReference>
<dbReference type="PANTHER" id="PTHR33744:SF7">
    <property type="entry name" value="PUCR FAMILY TRANSCRIPTIONAL REGULATOR"/>
    <property type="match status" value="1"/>
</dbReference>
<evidence type="ECO:0000259" key="1">
    <source>
        <dbReference type="Pfam" id="PF13556"/>
    </source>
</evidence>
<sequence length="518" mass="60594">MDIVNTSMQKLTLHLSQFLPILIESEKATKLKLTDFEFSSNDIKKFNPEILYILTITNENEMEILKENSNFLVLTPLITDVKNYKDICSNVILINSDLDTFLLTKYIQGFFQAIDKFKSISTSLLWELEKENRLSRYLNLVSEYIEHPIAIFDNKHNLIAHSGSDEDITDIVWEYLLMQKSSNDCSTVQNYLNQDLPDMLLAMEYPVLYEKDGIPARLITGLDGSQTNSYILEVLENGKSFKNSDKAVVYFTSSFFQYFMISQYHNLRQDTPRSLVEEVILGKESDQYRLFTRAKELNFLMQPENYLLLIYTDGIVSYQEMLTTVHELRESTHRPVILAGTEILVFLYGRENLYKSRSSLYKYIKEKGFYKCALSTEFASIIFLKKAYEQCIAARKLSSILDVNGIWFDYDAYREQHFFYTRLSDEDVDFFCIPVAKDIVQYDKMNRTKYAYTLLLYLKNFKNGTTVANILHTHRNTMFYRLERIATTFALDYENPIQMNNLLLSFNILATKNPDIFS</sequence>
<dbReference type="Proteomes" id="UP000018227">
    <property type="component" value="Unassembled WGS sequence"/>
</dbReference>
<name>V2Y7R8_9FIRM</name>
<dbReference type="AlphaFoldDB" id="V2Y7R8"/>
<dbReference type="InterPro" id="IPR042070">
    <property type="entry name" value="PucR_C-HTH_sf"/>
</dbReference>
<reference evidence="2 3" key="1">
    <citation type="submission" date="2013-06" db="EMBL/GenBank/DDBJ databases">
        <authorList>
            <person name="Weinstock G."/>
            <person name="Sodergren E."/>
            <person name="Clifton S."/>
            <person name="Fulton L."/>
            <person name="Fulton B."/>
            <person name="Courtney L."/>
            <person name="Fronick C."/>
            <person name="Harrison M."/>
            <person name="Strong C."/>
            <person name="Farmer C."/>
            <person name="Delahaunty K."/>
            <person name="Markovic C."/>
            <person name="Hall O."/>
            <person name="Minx P."/>
            <person name="Tomlinson C."/>
            <person name="Mitreva M."/>
            <person name="Nelson J."/>
            <person name="Hou S."/>
            <person name="Wollam A."/>
            <person name="Pepin K.H."/>
            <person name="Johnson M."/>
            <person name="Bhonagiri V."/>
            <person name="Nash W.E."/>
            <person name="Warren W."/>
            <person name="Chinwalla A."/>
            <person name="Mardis E.R."/>
            <person name="Wilson R.K."/>
        </authorList>
    </citation>
    <scope>NUCLEOTIDE SEQUENCE [LARGE SCALE GENOMIC DNA]</scope>
    <source>
        <strain evidence="2 3">ATCC 51271</strain>
    </source>
</reference>
<protein>
    <recommendedName>
        <fullName evidence="1">PucR C-terminal helix-turn-helix domain-containing protein</fullName>
    </recommendedName>
</protein>
<accession>V2Y7R8</accession>
<feature type="domain" description="PucR C-terminal helix-turn-helix" evidence="1">
    <location>
        <begin position="453"/>
        <end position="506"/>
    </location>
</feature>
<comment type="caution">
    <text evidence="2">The sequence shown here is derived from an EMBL/GenBank/DDBJ whole genome shotgun (WGS) entry which is preliminary data.</text>
</comment>
<dbReference type="Gene3D" id="1.10.10.2840">
    <property type="entry name" value="PucR C-terminal helix-turn-helix domain"/>
    <property type="match status" value="1"/>
</dbReference>
<organism evidence="2 3">
    <name type="scientific">Catonella morbi ATCC 51271</name>
    <dbReference type="NCBI Taxonomy" id="592026"/>
    <lineage>
        <taxon>Bacteria</taxon>
        <taxon>Bacillati</taxon>
        <taxon>Bacillota</taxon>
        <taxon>Clostridia</taxon>
        <taxon>Lachnospirales</taxon>
        <taxon>Lachnospiraceae</taxon>
        <taxon>Catonella</taxon>
    </lineage>
</organism>
<dbReference type="STRING" id="592026.GCWU0000282_000891"/>
<dbReference type="OrthoDB" id="1969285at2"/>
<gene>
    <name evidence="2" type="ORF">GCWU0000282_000891</name>
</gene>
<dbReference type="HOGENOM" id="CLU_531823_0_0_9"/>
<evidence type="ECO:0000313" key="2">
    <source>
        <dbReference type="EMBL" id="ESL03726.1"/>
    </source>
</evidence>
<dbReference type="InterPro" id="IPR025736">
    <property type="entry name" value="PucR_C-HTH_dom"/>
</dbReference>